<organism evidence="1 2">
    <name type="scientific">Trichuris muris</name>
    <name type="common">Mouse whipworm</name>
    <dbReference type="NCBI Taxonomy" id="70415"/>
    <lineage>
        <taxon>Eukaryota</taxon>
        <taxon>Metazoa</taxon>
        <taxon>Ecdysozoa</taxon>
        <taxon>Nematoda</taxon>
        <taxon>Enoplea</taxon>
        <taxon>Dorylaimia</taxon>
        <taxon>Trichinellida</taxon>
        <taxon>Trichuridae</taxon>
        <taxon>Trichuris</taxon>
    </lineage>
</organism>
<name>A0A5S6QMA9_TRIMR</name>
<reference evidence="2" key="1">
    <citation type="submission" date="2019-12" db="UniProtKB">
        <authorList>
            <consortium name="WormBaseParasite"/>
        </authorList>
    </citation>
    <scope>IDENTIFICATION</scope>
</reference>
<dbReference type="WBParaSite" id="TMUE_2000008476.1">
    <property type="protein sequence ID" value="TMUE_2000008476.1"/>
    <property type="gene ID" value="WBGene00300291"/>
</dbReference>
<evidence type="ECO:0000313" key="1">
    <source>
        <dbReference type="Proteomes" id="UP000046395"/>
    </source>
</evidence>
<dbReference type="STRING" id="70415.A0A5S6QMA9"/>
<evidence type="ECO:0000313" key="2">
    <source>
        <dbReference type="WBParaSite" id="TMUE_2000008476.1"/>
    </source>
</evidence>
<protein>
    <submittedName>
        <fullName evidence="2">Reverse transcriptase Ty1/copia-type domain-containing protein</fullName>
    </submittedName>
</protein>
<sequence length="249" mass="28464">MHTEMPYTAEQELLNAKAEFWQQVEDRCYIQKRSSYLLGGGGDRTGPTTVKGKSPFELWFKRRPASIDHFCVFGAECLVHVPKQRRRKWEKKIWLTGTKRVVTRRDIVFKPEEIPSSISLSVKSAPDKVRQEINSSVVEELMSDNGSDVELELEEVRSNLELGGRPAGSVVKALCDLPKRQSRKPNQEMQYMRRAMEEEMSYLRENSVWTLVDLPRGKKAVDSQWVFCVRTKVDGIGNGSACNQAVAPW</sequence>
<keyword evidence="1" id="KW-1185">Reference proteome</keyword>
<dbReference type="AlphaFoldDB" id="A0A5S6QMA9"/>
<proteinExistence type="predicted"/>
<accession>A0A5S6QMA9</accession>
<dbReference type="Proteomes" id="UP000046395">
    <property type="component" value="Unassembled WGS sequence"/>
</dbReference>